<dbReference type="RefSeq" id="WP_300963013.1">
    <property type="nucleotide sequence ID" value="NZ_JAUHJR010000119.1"/>
</dbReference>
<name>A0ABT8F067_9ACTN</name>
<evidence type="ECO:0000313" key="1">
    <source>
        <dbReference type="EMBL" id="MDN4163683.1"/>
    </source>
</evidence>
<gene>
    <name evidence="1" type="ORF">QWY29_20165</name>
</gene>
<accession>A0ABT8F067</accession>
<reference evidence="1" key="1">
    <citation type="submission" date="2023-06" db="EMBL/GenBank/DDBJ databases">
        <title>Draft genome sequence of Nocardioides sp. SOB72.</title>
        <authorList>
            <person name="Zhang G."/>
        </authorList>
    </citation>
    <scope>NUCLEOTIDE SEQUENCE</scope>
    <source>
        <strain evidence="1">SOB72</strain>
    </source>
</reference>
<comment type="caution">
    <text evidence="1">The sequence shown here is derived from an EMBL/GenBank/DDBJ whole genome shotgun (WGS) entry which is preliminary data.</text>
</comment>
<feature type="non-terminal residue" evidence="1">
    <location>
        <position position="1"/>
    </location>
</feature>
<dbReference type="Proteomes" id="UP001168537">
    <property type="component" value="Unassembled WGS sequence"/>
</dbReference>
<dbReference type="EMBL" id="JAUHJR010000119">
    <property type="protein sequence ID" value="MDN4163683.1"/>
    <property type="molecule type" value="Genomic_DNA"/>
</dbReference>
<keyword evidence="2" id="KW-1185">Reference proteome</keyword>
<protein>
    <submittedName>
        <fullName evidence="1">Uncharacterized protein</fullName>
    </submittedName>
</protein>
<evidence type="ECO:0000313" key="2">
    <source>
        <dbReference type="Proteomes" id="UP001168537"/>
    </source>
</evidence>
<organism evidence="1 2">
    <name type="scientific">Nocardioides abyssi</name>
    <dbReference type="NCBI Taxonomy" id="3058370"/>
    <lineage>
        <taxon>Bacteria</taxon>
        <taxon>Bacillati</taxon>
        <taxon>Actinomycetota</taxon>
        <taxon>Actinomycetes</taxon>
        <taxon>Propionibacteriales</taxon>
        <taxon>Nocardioidaceae</taxon>
        <taxon>Nocardioides</taxon>
    </lineage>
</organism>
<proteinExistence type="predicted"/>
<sequence length="62" mass="6980">HRVPFVREARAGGVRSDGRGSTLSPREPDFKHLFDCVSRAAVVRRRLEQLFAPPLACVEHLI</sequence>